<sequence>MSETNSETQDTKETPKFKLEKQKVSIGIAAVAAVLLLGGAITAFWAIAQKRPLPEIPVGAELIPEDALMTLSLTTDAGQWQRMREFGTPESQQLLNNYLVQLRDRYLTANGFQYEQDIQPWVGSEVTLGFLPPFPVNASGEDNEIVPSPAAFSGRQSLLMVLPIANPNRAKQILESAQPPQGGRWVPRTYKNIEIKETQGVSDENRFSVTVIDGRYLAIAKDSETINRAIDTFLGEPSIVDAPGAIAAWQKIETSRPFGRFYVNVPVAAAVASLNSDRAVPEEIAQQQQNQGFATSITLQPEGISFDTVAWLKPDSERKYAVENNGKTMTTRLPADTLMMMSGGNLQRVWQDYSQGVATNPLAPINPDWLKTAIQNTTTLDLEKDLLPWMQGEFSLAMMPPPENNPSFFPVGVVLMVQASDRRAGEATLAKLDQVMSEQYNFKVEPVQIGEQPVVKWTAQNGSVSVNHGWLDGNVAFISVLAPVAERIIPKPQTPLAMSQQFQSVVPLELTPNNGHFFMDMERTLNTNTPAWLQLPPQQQIAINAMRAIGVTAAIENQRTSRYQVFVAMKKAGSPQPLPGATLPSAQPTTPSPAPVAPATPEVETPSNPE</sequence>
<feature type="region of interest" description="Disordered" evidence="1">
    <location>
        <begin position="574"/>
        <end position="610"/>
    </location>
</feature>
<comment type="caution">
    <text evidence="3">The sequence shown here is derived from an EMBL/GenBank/DDBJ whole genome shotgun (WGS) entry which is preliminary data.</text>
</comment>
<protein>
    <submittedName>
        <fullName evidence="3">DUF3352 domain-containing protein</fullName>
    </submittedName>
</protein>
<evidence type="ECO:0000256" key="1">
    <source>
        <dbReference type="SAM" id="MobiDB-lite"/>
    </source>
</evidence>
<dbReference type="Pfam" id="PF11832">
    <property type="entry name" value="DUF3352"/>
    <property type="match status" value="1"/>
</dbReference>
<dbReference type="EMBL" id="JAMXFF010000001">
    <property type="protein sequence ID" value="MCT7964940.1"/>
    <property type="molecule type" value="Genomic_DNA"/>
</dbReference>
<keyword evidence="2" id="KW-0812">Transmembrane</keyword>
<reference evidence="3 4" key="1">
    <citation type="journal article" date="2022" name="Front. Microbiol.">
        <title>High genomic differentiation and limited gene flow indicate recent cryptic speciation within the genus Laspinema (cyanobacteria).</title>
        <authorList>
            <person name="Stanojkovic A."/>
            <person name="Skoupy S."/>
            <person name="Skaloud P."/>
            <person name="Dvorak P."/>
        </authorList>
    </citation>
    <scope>NUCLEOTIDE SEQUENCE [LARGE SCALE GENOMIC DNA]</scope>
    <source>
        <strain evidence="3 4">D2a</strain>
    </source>
</reference>
<feature type="compositionally biased region" description="Low complexity" evidence="1">
    <location>
        <begin position="599"/>
        <end position="610"/>
    </location>
</feature>
<evidence type="ECO:0000256" key="2">
    <source>
        <dbReference type="SAM" id="Phobius"/>
    </source>
</evidence>
<organism evidence="3 4">
    <name type="scientific">Laspinema palackyanum D2a</name>
    <dbReference type="NCBI Taxonomy" id="2953684"/>
    <lineage>
        <taxon>Bacteria</taxon>
        <taxon>Bacillati</taxon>
        <taxon>Cyanobacteriota</taxon>
        <taxon>Cyanophyceae</taxon>
        <taxon>Oscillatoriophycideae</taxon>
        <taxon>Oscillatoriales</taxon>
        <taxon>Laspinemataceae</taxon>
        <taxon>Laspinema</taxon>
        <taxon>Laspinema palackyanum</taxon>
    </lineage>
</organism>
<evidence type="ECO:0000313" key="3">
    <source>
        <dbReference type="EMBL" id="MCT7964940.1"/>
    </source>
</evidence>
<dbReference type="InterPro" id="IPR021787">
    <property type="entry name" value="DUF3352"/>
</dbReference>
<keyword evidence="4" id="KW-1185">Reference proteome</keyword>
<dbReference type="Proteomes" id="UP001525890">
    <property type="component" value="Unassembled WGS sequence"/>
</dbReference>
<dbReference type="RefSeq" id="WP_368004690.1">
    <property type="nucleotide sequence ID" value="NZ_JAMXFF010000001.1"/>
</dbReference>
<keyword evidence="2" id="KW-0472">Membrane</keyword>
<proteinExistence type="predicted"/>
<keyword evidence="2" id="KW-1133">Transmembrane helix</keyword>
<gene>
    <name evidence="3" type="ORF">NG799_01165</name>
</gene>
<accession>A0ABT2MJM0</accession>
<evidence type="ECO:0000313" key="4">
    <source>
        <dbReference type="Proteomes" id="UP001525890"/>
    </source>
</evidence>
<feature type="transmembrane region" description="Helical" evidence="2">
    <location>
        <begin position="26"/>
        <end position="48"/>
    </location>
</feature>
<name>A0ABT2MJM0_9CYAN</name>